<protein>
    <recommendedName>
        <fullName evidence="4">Divergent polysaccharide deacetylase</fullName>
    </recommendedName>
</protein>
<dbReference type="OrthoDB" id="9784811at2"/>
<dbReference type="InterPro" id="IPR011330">
    <property type="entry name" value="Glyco_hydro/deAcase_b/a-brl"/>
</dbReference>
<dbReference type="PANTHER" id="PTHR30105">
    <property type="entry name" value="UNCHARACTERIZED YIBQ-RELATED"/>
    <property type="match status" value="1"/>
</dbReference>
<comment type="caution">
    <text evidence="2">The sequence shown here is derived from an EMBL/GenBank/DDBJ whole genome shotgun (WGS) entry which is preliminary data.</text>
</comment>
<dbReference type="GO" id="GO:0005975">
    <property type="term" value="P:carbohydrate metabolic process"/>
    <property type="evidence" value="ECO:0007669"/>
    <property type="project" value="InterPro"/>
</dbReference>
<dbReference type="CDD" id="cd10936">
    <property type="entry name" value="CE4_DAC2"/>
    <property type="match status" value="1"/>
</dbReference>
<dbReference type="Gene3D" id="3.20.20.370">
    <property type="entry name" value="Glycoside hydrolase/deacetylase"/>
    <property type="match status" value="1"/>
</dbReference>
<sequence length="286" mass="32499">MRGKSFIFLFKRRKIILAFILIAIILILLTLKVYENSNNVLATWKRNHTLKEILFNEYNVKGRISIIIDDFGNHGDGTSEMLRNIKRPLTCAIMPFMPYTKEEAELAHELGHEVIIHIPMEPHKGNPEWLGAKAITTLLSTDEIKHIIREAIEDVPYAVGVNNHMGSKATEDKRVIQAIMEVLKEKDMFIVDSKTSQKSVIREIAEEYGVKVYERDVFLDNSKDIYNIKKQIKKLELVAEENKIAIGIGHVGPEGGKVTAKAIQEMIPEIESLGLIIVPISLLNEY</sequence>
<dbReference type="PANTHER" id="PTHR30105:SF2">
    <property type="entry name" value="DIVERGENT POLYSACCHARIDE DEACETYLASE SUPERFAMILY"/>
    <property type="match status" value="1"/>
</dbReference>
<proteinExistence type="predicted"/>
<dbReference type="Proteomes" id="UP000295504">
    <property type="component" value="Unassembled WGS sequence"/>
</dbReference>
<keyword evidence="1" id="KW-1133">Transmembrane helix</keyword>
<accession>A0A4R2T8W4</accession>
<gene>
    <name evidence="2" type="ORF">EDD79_10354</name>
</gene>
<dbReference type="RefSeq" id="WP_132849176.1">
    <property type="nucleotide sequence ID" value="NZ_CP058648.1"/>
</dbReference>
<evidence type="ECO:0008006" key="4">
    <source>
        <dbReference type="Google" id="ProtNLM"/>
    </source>
</evidence>
<evidence type="ECO:0000313" key="2">
    <source>
        <dbReference type="EMBL" id="TCP99669.1"/>
    </source>
</evidence>
<organism evidence="2 3">
    <name type="scientific">Serpentinicella alkaliphila</name>
    <dbReference type="NCBI Taxonomy" id="1734049"/>
    <lineage>
        <taxon>Bacteria</taxon>
        <taxon>Bacillati</taxon>
        <taxon>Bacillota</taxon>
        <taxon>Clostridia</taxon>
        <taxon>Peptostreptococcales</taxon>
        <taxon>Natronincolaceae</taxon>
        <taxon>Serpentinicella</taxon>
    </lineage>
</organism>
<dbReference type="InterPro" id="IPR006837">
    <property type="entry name" value="Divergent_DAC"/>
</dbReference>
<keyword evidence="1" id="KW-0812">Transmembrane</keyword>
<keyword evidence="1" id="KW-0472">Membrane</keyword>
<dbReference type="AlphaFoldDB" id="A0A4R2T8W4"/>
<reference evidence="2 3" key="1">
    <citation type="submission" date="2019-03" db="EMBL/GenBank/DDBJ databases">
        <title>Genomic Encyclopedia of Type Strains, Phase IV (KMG-IV): sequencing the most valuable type-strain genomes for metagenomic binning, comparative biology and taxonomic classification.</title>
        <authorList>
            <person name="Goeker M."/>
        </authorList>
    </citation>
    <scope>NUCLEOTIDE SEQUENCE [LARGE SCALE GENOMIC DNA]</scope>
    <source>
        <strain evidence="2 3">DSM 100013</strain>
    </source>
</reference>
<name>A0A4R2T8W4_9FIRM</name>
<evidence type="ECO:0000256" key="1">
    <source>
        <dbReference type="SAM" id="Phobius"/>
    </source>
</evidence>
<dbReference type="SUPFAM" id="SSF88713">
    <property type="entry name" value="Glycoside hydrolase/deacetylase"/>
    <property type="match status" value="1"/>
</dbReference>
<evidence type="ECO:0000313" key="3">
    <source>
        <dbReference type="Proteomes" id="UP000295504"/>
    </source>
</evidence>
<keyword evidence="3" id="KW-1185">Reference proteome</keyword>
<dbReference type="EMBL" id="SLYC01000035">
    <property type="protein sequence ID" value="TCP99669.1"/>
    <property type="molecule type" value="Genomic_DNA"/>
</dbReference>
<dbReference type="Pfam" id="PF04748">
    <property type="entry name" value="Polysacc_deac_2"/>
    <property type="match status" value="1"/>
</dbReference>
<feature type="transmembrane region" description="Helical" evidence="1">
    <location>
        <begin position="15"/>
        <end position="34"/>
    </location>
</feature>